<dbReference type="EMBL" id="BAABWN010000003">
    <property type="protein sequence ID" value="GAA6167470.1"/>
    <property type="molecule type" value="Genomic_DNA"/>
</dbReference>
<dbReference type="Proteomes" id="UP001465153">
    <property type="component" value="Unassembled WGS sequence"/>
</dbReference>
<protein>
    <submittedName>
        <fullName evidence="1">Uncharacterized protein</fullName>
    </submittedName>
</protein>
<keyword evidence="2" id="KW-1185">Reference proteome</keyword>
<comment type="caution">
    <text evidence="1">The sequence shown here is derived from an EMBL/GenBank/DDBJ whole genome shotgun (WGS) entry which is preliminary data.</text>
</comment>
<organism evidence="1 2">
    <name type="scientific">Sessilibacter corallicola</name>
    <dbReference type="NCBI Taxonomy" id="2904075"/>
    <lineage>
        <taxon>Bacteria</taxon>
        <taxon>Pseudomonadati</taxon>
        <taxon>Pseudomonadota</taxon>
        <taxon>Gammaproteobacteria</taxon>
        <taxon>Cellvibrionales</taxon>
        <taxon>Cellvibrionaceae</taxon>
        <taxon>Sessilibacter</taxon>
    </lineage>
</organism>
<evidence type="ECO:0000313" key="2">
    <source>
        <dbReference type="Proteomes" id="UP001465153"/>
    </source>
</evidence>
<gene>
    <name evidence="1" type="ORF">NBRC116591_12800</name>
</gene>
<sequence>MNFYAKTLKGINEMRSRSGEVNPTARRMLILCNGQTSTDQIIGAAGKADAKKYLKWLLEENYITNGDESKQSRDYNQDLVMLPSHRSAAEFDKAKNFMINTIGHFHGQYGYLSLKTEIANVKDCFELRGFYAEWAESMESFKQFDKLKSDLFKFL</sequence>
<reference evidence="1 2" key="1">
    <citation type="submission" date="2024-04" db="EMBL/GenBank/DDBJ databases">
        <title>Draft genome sequence of Sessilibacter corallicola NBRC 116591.</title>
        <authorList>
            <person name="Miyakawa T."/>
            <person name="Kusuya Y."/>
            <person name="Miura T."/>
        </authorList>
    </citation>
    <scope>NUCLEOTIDE SEQUENCE [LARGE SCALE GENOMIC DNA]</scope>
    <source>
        <strain evidence="1 2">KU-00831-HH</strain>
    </source>
</reference>
<accession>A0ABQ0A748</accession>
<evidence type="ECO:0000313" key="1">
    <source>
        <dbReference type="EMBL" id="GAA6167470.1"/>
    </source>
</evidence>
<dbReference type="RefSeq" id="WP_233088508.1">
    <property type="nucleotide sequence ID" value="NZ_BAABWN010000003.1"/>
</dbReference>
<name>A0ABQ0A748_9GAMM</name>
<proteinExistence type="predicted"/>